<dbReference type="Pfam" id="PF00571">
    <property type="entry name" value="CBS"/>
    <property type="match status" value="1"/>
</dbReference>
<evidence type="ECO:0000259" key="1">
    <source>
        <dbReference type="Pfam" id="PF00571"/>
    </source>
</evidence>
<comment type="caution">
    <text evidence="2">The sequence shown here is derived from an EMBL/GenBank/DDBJ whole genome shotgun (WGS) entry which is preliminary data.</text>
</comment>
<name>A0ABN7Y4D5_9BURK</name>
<evidence type="ECO:0000313" key="3">
    <source>
        <dbReference type="Proteomes" id="UP000721236"/>
    </source>
</evidence>
<dbReference type="InterPro" id="IPR046342">
    <property type="entry name" value="CBS_dom_sf"/>
</dbReference>
<protein>
    <recommendedName>
        <fullName evidence="1">CBS domain-containing protein</fullName>
    </recommendedName>
</protein>
<proteinExistence type="predicted"/>
<dbReference type="Gene3D" id="3.10.580.10">
    <property type="entry name" value="CBS-domain"/>
    <property type="match status" value="1"/>
</dbReference>
<dbReference type="Proteomes" id="UP000721236">
    <property type="component" value="Unassembled WGS sequence"/>
</dbReference>
<organism evidence="2 3">
    <name type="scientific">Cupriavidus respiraculi</name>
    <dbReference type="NCBI Taxonomy" id="195930"/>
    <lineage>
        <taxon>Bacteria</taxon>
        <taxon>Pseudomonadati</taxon>
        <taxon>Pseudomonadota</taxon>
        <taxon>Betaproteobacteria</taxon>
        <taxon>Burkholderiales</taxon>
        <taxon>Burkholderiaceae</taxon>
        <taxon>Cupriavidus</taxon>
    </lineage>
</organism>
<keyword evidence="3" id="KW-1185">Reference proteome</keyword>
<gene>
    <name evidence="2" type="ORF">LMG21510_00563</name>
</gene>
<dbReference type="RefSeq" id="WP_224039491.1">
    <property type="nucleotide sequence ID" value="NZ_CAJZAH010000001.1"/>
</dbReference>
<dbReference type="InterPro" id="IPR000644">
    <property type="entry name" value="CBS_dom"/>
</dbReference>
<dbReference type="EMBL" id="CAJZAH010000001">
    <property type="protein sequence ID" value="CAG9166830.1"/>
    <property type="molecule type" value="Genomic_DNA"/>
</dbReference>
<reference evidence="2 3" key="1">
    <citation type="submission" date="2021-08" db="EMBL/GenBank/DDBJ databases">
        <authorList>
            <person name="Peeters C."/>
        </authorList>
    </citation>
    <scope>NUCLEOTIDE SEQUENCE [LARGE SCALE GENOMIC DNA]</scope>
    <source>
        <strain evidence="2 3">LMG 21510</strain>
    </source>
</reference>
<dbReference type="SUPFAM" id="SSF54631">
    <property type="entry name" value="CBS-domain pair"/>
    <property type="match status" value="1"/>
</dbReference>
<accession>A0ABN7Y4D5</accession>
<feature type="domain" description="CBS" evidence="1">
    <location>
        <begin position="32"/>
        <end position="77"/>
    </location>
</feature>
<evidence type="ECO:0000313" key="2">
    <source>
        <dbReference type="EMBL" id="CAG9166830.1"/>
    </source>
</evidence>
<sequence>MTDLSHGTAPVVAAPLPPDTSPVLRALLHALPPVAESQRLADALQIFARHEAASAIAVLSAGRPTGLICRRMIADVVMLPCYRESIRRELCACFVSVAPLTVAHDAELPELASLLASRPAHEPHDPLVVTYGDRYVGVVERQALARRVARLWHPAPREGRERAADPGHCPCGWLARALGVAPVQGGCQHPDRDPG</sequence>